<name>A0A816HLJ9_ADIRI</name>
<sequence length="64" mass="7091">SASGSDKINMKNLINAIVCTDSNEKYFNGQCRDCSNKNIIDILTGDNMTDLDDECSWALEEGQQ</sequence>
<dbReference type="AlphaFoldDB" id="A0A816HLJ9"/>
<organism evidence="1 2">
    <name type="scientific">Adineta ricciae</name>
    <name type="common">Rotifer</name>
    <dbReference type="NCBI Taxonomy" id="249248"/>
    <lineage>
        <taxon>Eukaryota</taxon>
        <taxon>Metazoa</taxon>
        <taxon>Spiralia</taxon>
        <taxon>Gnathifera</taxon>
        <taxon>Rotifera</taxon>
        <taxon>Eurotatoria</taxon>
        <taxon>Bdelloidea</taxon>
        <taxon>Adinetida</taxon>
        <taxon>Adinetidae</taxon>
        <taxon>Adineta</taxon>
    </lineage>
</organism>
<proteinExistence type="predicted"/>
<accession>A0A816HLJ9</accession>
<keyword evidence="2" id="KW-1185">Reference proteome</keyword>
<dbReference type="Proteomes" id="UP000663828">
    <property type="component" value="Unassembled WGS sequence"/>
</dbReference>
<dbReference type="EMBL" id="CAJNOR010019823">
    <property type="protein sequence ID" value="CAF1689975.1"/>
    <property type="molecule type" value="Genomic_DNA"/>
</dbReference>
<feature type="non-terminal residue" evidence="1">
    <location>
        <position position="1"/>
    </location>
</feature>
<reference evidence="1" key="1">
    <citation type="submission" date="2021-02" db="EMBL/GenBank/DDBJ databases">
        <authorList>
            <person name="Nowell W R."/>
        </authorList>
    </citation>
    <scope>NUCLEOTIDE SEQUENCE</scope>
</reference>
<gene>
    <name evidence="1" type="ORF">XAT740_LOCUS63536</name>
</gene>
<comment type="caution">
    <text evidence="1">The sequence shown here is derived from an EMBL/GenBank/DDBJ whole genome shotgun (WGS) entry which is preliminary data.</text>
</comment>
<evidence type="ECO:0000313" key="2">
    <source>
        <dbReference type="Proteomes" id="UP000663828"/>
    </source>
</evidence>
<protein>
    <submittedName>
        <fullName evidence="1">Uncharacterized protein</fullName>
    </submittedName>
</protein>
<evidence type="ECO:0000313" key="1">
    <source>
        <dbReference type="EMBL" id="CAF1689975.1"/>
    </source>
</evidence>